<protein>
    <submittedName>
        <fullName evidence="1">Uncharacterized protein</fullName>
    </submittedName>
</protein>
<comment type="caution">
    <text evidence="1">The sequence shown here is derived from an EMBL/GenBank/DDBJ whole genome shotgun (WGS) entry which is preliminary data.</text>
</comment>
<evidence type="ECO:0000313" key="1">
    <source>
        <dbReference type="EMBL" id="EFU73739.1"/>
    </source>
</evidence>
<evidence type="ECO:0000313" key="2">
    <source>
        <dbReference type="Proteomes" id="UP000010296"/>
    </source>
</evidence>
<dbReference type="AlphaFoldDB" id="E6LGH5"/>
<keyword evidence="2" id="KW-1185">Reference proteome</keyword>
<sequence length="190" mass="21286">MEKADGYSNFIITLQYVLASDMTIKMSNGVISHEMTFTKQKPADNATYDVVLKEDLTPFEGTFSTDSFNQSIADSDFTLGGYTSEDYYQNRTTVFPAITKNGYWNGIIAHGKFAIDSSDLPKMVNHYYEVHLPGTNTGANNATLTLYLVPPNVNGPDGITSDDRRVFFVVHSGKSTLLKYQADDWWKAYQ</sequence>
<dbReference type="HOGENOM" id="CLU_1425997_0_0_9"/>
<gene>
    <name evidence="1" type="ORF">HMPREF9088_1465</name>
</gene>
<organism evidence="1 2">
    <name type="scientific">Enterococcus italicus (strain DSM 15952 / CCUG 50447 / LMG 22039 / TP 1.5)</name>
    <dbReference type="NCBI Taxonomy" id="888064"/>
    <lineage>
        <taxon>Bacteria</taxon>
        <taxon>Bacillati</taxon>
        <taxon>Bacillota</taxon>
        <taxon>Bacilli</taxon>
        <taxon>Lactobacillales</taxon>
        <taxon>Enterococcaceae</taxon>
        <taxon>Enterococcus</taxon>
    </lineage>
</organism>
<dbReference type="EMBL" id="AEPV01000060">
    <property type="protein sequence ID" value="EFU73739.1"/>
    <property type="molecule type" value="Genomic_DNA"/>
</dbReference>
<reference evidence="1 2" key="1">
    <citation type="submission" date="2010-12" db="EMBL/GenBank/DDBJ databases">
        <authorList>
            <person name="Muzny D."/>
            <person name="Qin X."/>
            <person name="Deng J."/>
            <person name="Jiang H."/>
            <person name="Liu Y."/>
            <person name="Qu J."/>
            <person name="Song X.-Z."/>
            <person name="Zhang L."/>
            <person name="Thornton R."/>
            <person name="Coyle M."/>
            <person name="Francisco L."/>
            <person name="Jackson L."/>
            <person name="Javaid M."/>
            <person name="Korchina V."/>
            <person name="Kovar C."/>
            <person name="Mata R."/>
            <person name="Mathew T."/>
            <person name="Ngo R."/>
            <person name="Nguyen L."/>
            <person name="Nguyen N."/>
            <person name="Okwuonu G."/>
            <person name="Ongeri F."/>
            <person name="Pham C."/>
            <person name="Simmons D."/>
            <person name="Wilczek-Boney K."/>
            <person name="Hale W."/>
            <person name="Jakkamsetti A."/>
            <person name="Pham P."/>
            <person name="Ruth R."/>
            <person name="San Lucas F."/>
            <person name="Warren J."/>
            <person name="Zhang J."/>
            <person name="Zhao Z."/>
            <person name="Zhou C."/>
            <person name="Zhu D."/>
            <person name="Lee S."/>
            <person name="Bess C."/>
            <person name="Blankenburg K."/>
            <person name="Forbes L."/>
            <person name="Fu Q."/>
            <person name="Gubbala S."/>
            <person name="Hirani K."/>
            <person name="Jayaseelan J.C."/>
            <person name="Lara F."/>
            <person name="Munidasa M."/>
            <person name="Palculict T."/>
            <person name="Patil S."/>
            <person name="Pu L.-L."/>
            <person name="Saada N."/>
            <person name="Tang L."/>
            <person name="Weissenberger G."/>
            <person name="Zhu Y."/>
            <person name="Hemphill L."/>
            <person name="Shang Y."/>
            <person name="Youmans B."/>
            <person name="Ayvaz T."/>
            <person name="Ross M."/>
            <person name="Santibanez J."/>
            <person name="Aqrawi P."/>
            <person name="Gross S."/>
            <person name="Joshi V."/>
            <person name="Fowler G."/>
            <person name="Nazareth L."/>
            <person name="Reid J."/>
            <person name="Worley K."/>
            <person name="Petrosino J."/>
            <person name="Highlander S."/>
            <person name="Gibbs R."/>
        </authorList>
    </citation>
    <scope>NUCLEOTIDE SEQUENCE [LARGE SCALE GENOMIC DNA]</scope>
    <source>
        <strain evidence="2">DSM 15952 / CCUG 50447 / LMG 22039 / TP 1.5</strain>
    </source>
</reference>
<accession>E6LGH5</accession>
<proteinExistence type="predicted"/>
<dbReference type="Proteomes" id="UP000010296">
    <property type="component" value="Unassembled WGS sequence"/>
</dbReference>
<name>E6LGH5_ENTI1</name>
<dbReference type="STRING" id="888064.HMPREF9088_1465"/>